<accession>A0A4S2H509</accession>
<dbReference type="RefSeq" id="WP_135995131.1">
    <property type="nucleotide sequence ID" value="NZ_CP071057.1"/>
</dbReference>
<protein>
    <submittedName>
        <fullName evidence="2">DUF2933 domain-containing protein</fullName>
    </submittedName>
</protein>
<reference evidence="2 3" key="1">
    <citation type="journal article" date="2017" name="Int. J. Syst. Evol. Microbiol.">
        <title>Marinicauda algicola sp. nov., isolated from a marine red alga Rhodosorus marinus.</title>
        <authorList>
            <person name="Jeong S.E."/>
            <person name="Jeon S.H."/>
            <person name="Chun B.H."/>
            <person name="Kim D.W."/>
            <person name="Jeon C.O."/>
        </authorList>
    </citation>
    <scope>NUCLEOTIDE SEQUENCE [LARGE SCALE GENOMIC DNA]</scope>
    <source>
        <strain evidence="2 3">JCM 31718</strain>
    </source>
</reference>
<name>A0A4S2H509_9PROT</name>
<comment type="caution">
    <text evidence="2">The sequence shown here is derived from an EMBL/GenBank/DDBJ whole genome shotgun (WGS) entry which is preliminary data.</text>
</comment>
<dbReference type="Proteomes" id="UP000308054">
    <property type="component" value="Unassembled WGS sequence"/>
</dbReference>
<dbReference type="InterPro" id="IPR021682">
    <property type="entry name" value="DUF2933"/>
</dbReference>
<evidence type="ECO:0000313" key="3">
    <source>
        <dbReference type="Proteomes" id="UP000308054"/>
    </source>
</evidence>
<evidence type="ECO:0000313" key="2">
    <source>
        <dbReference type="EMBL" id="TGY90633.1"/>
    </source>
</evidence>
<dbReference type="Pfam" id="PF11666">
    <property type="entry name" value="DUF2933"/>
    <property type="match status" value="1"/>
</dbReference>
<organism evidence="2 3">
    <name type="scientific">Marinicauda algicola</name>
    <dbReference type="NCBI Taxonomy" id="2029849"/>
    <lineage>
        <taxon>Bacteria</taxon>
        <taxon>Pseudomonadati</taxon>
        <taxon>Pseudomonadota</taxon>
        <taxon>Alphaproteobacteria</taxon>
        <taxon>Maricaulales</taxon>
        <taxon>Maricaulaceae</taxon>
        <taxon>Marinicauda</taxon>
    </lineage>
</organism>
<feature type="transmembrane region" description="Helical" evidence="1">
    <location>
        <begin position="49"/>
        <end position="69"/>
    </location>
</feature>
<evidence type="ECO:0000256" key="1">
    <source>
        <dbReference type="SAM" id="Phobius"/>
    </source>
</evidence>
<dbReference type="AlphaFoldDB" id="A0A4S2H509"/>
<feature type="transmembrane region" description="Helical" evidence="1">
    <location>
        <begin position="21"/>
        <end position="43"/>
    </location>
</feature>
<dbReference type="EMBL" id="SRXW01000001">
    <property type="protein sequence ID" value="TGY90633.1"/>
    <property type="molecule type" value="Genomic_DNA"/>
</dbReference>
<keyword evidence="1" id="KW-0812">Transmembrane</keyword>
<keyword evidence="1" id="KW-1133">Transmembrane helix</keyword>
<keyword evidence="3" id="KW-1185">Reference proteome</keyword>
<proteinExistence type="predicted"/>
<sequence>MAHHKHDSIDPNLDEGVRRPFLSTPAGFALCVFLAVAGVFLWVEHRAHVLGALPLLLPLLICIGMHFFMHRGHGGHGGQSGDRDDR</sequence>
<gene>
    <name evidence="2" type="ORF">E5163_05830</name>
</gene>
<dbReference type="OrthoDB" id="6058379at2"/>
<keyword evidence="1" id="KW-0472">Membrane</keyword>